<evidence type="ECO:0000313" key="3">
    <source>
        <dbReference type="Proteomes" id="UP000693946"/>
    </source>
</evidence>
<organism evidence="2 3">
    <name type="scientific">Solea senegalensis</name>
    <name type="common">Senegalese sole</name>
    <dbReference type="NCBI Taxonomy" id="28829"/>
    <lineage>
        <taxon>Eukaryota</taxon>
        <taxon>Metazoa</taxon>
        <taxon>Chordata</taxon>
        <taxon>Craniata</taxon>
        <taxon>Vertebrata</taxon>
        <taxon>Euteleostomi</taxon>
        <taxon>Actinopterygii</taxon>
        <taxon>Neopterygii</taxon>
        <taxon>Teleostei</taxon>
        <taxon>Neoteleostei</taxon>
        <taxon>Acanthomorphata</taxon>
        <taxon>Carangaria</taxon>
        <taxon>Pleuronectiformes</taxon>
        <taxon>Pleuronectoidei</taxon>
        <taxon>Soleidae</taxon>
        <taxon>Solea</taxon>
    </lineage>
</organism>
<dbReference type="EMBL" id="JAGKHQ010000015">
    <property type="protein sequence ID" value="KAG7495953.1"/>
    <property type="molecule type" value="Genomic_DNA"/>
</dbReference>
<feature type="compositionally biased region" description="Polar residues" evidence="1">
    <location>
        <begin position="44"/>
        <end position="54"/>
    </location>
</feature>
<evidence type="ECO:0000256" key="1">
    <source>
        <dbReference type="SAM" id="MobiDB-lite"/>
    </source>
</evidence>
<sequence>MREPHLFNANVFSIDLHSSGCFFNMLLIIIQFCSCSVHRISPSHRVTNESSSWQRKAPETPDAKTPAAGPDKLIVSGVYSSEI</sequence>
<protein>
    <submittedName>
        <fullName evidence="2">Uncharacterized protein</fullName>
    </submittedName>
</protein>
<comment type="caution">
    <text evidence="2">The sequence shown here is derived from an EMBL/GenBank/DDBJ whole genome shotgun (WGS) entry which is preliminary data.</text>
</comment>
<feature type="region of interest" description="Disordered" evidence="1">
    <location>
        <begin position="44"/>
        <end position="71"/>
    </location>
</feature>
<accession>A0AAV6QS63</accession>
<reference evidence="2 3" key="1">
    <citation type="journal article" date="2021" name="Sci. Rep.">
        <title>Chromosome anchoring in Senegalese sole (Solea senegalensis) reveals sex-associated markers and genome rearrangements in flatfish.</title>
        <authorList>
            <person name="Guerrero-Cozar I."/>
            <person name="Gomez-Garrido J."/>
            <person name="Berbel C."/>
            <person name="Martinez-Blanch J.F."/>
            <person name="Alioto T."/>
            <person name="Claros M.G."/>
            <person name="Gagnaire P.A."/>
            <person name="Manchado M."/>
        </authorList>
    </citation>
    <scope>NUCLEOTIDE SEQUENCE [LARGE SCALE GENOMIC DNA]</scope>
    <source>
        <strain evidence="2">Sse05_10M</strain>
    </source>
</reference>
<gene>
    <name evidence="2" type="ORF">JOB18_009223</name>
</gene>
<dbReference type="AlphaFoldDB" id="A0AAV6QS63"/>
<keyword evidence="3" id="KW-1185">Reference proteome</keyword>
<evidence type="ECO:0000313" key="2">
    <source>
        <dbReference type="EMBL" id="KAG7495953.1"/>
    </source>
</evidence>
<dbReference type="Proteomes" id="UP000693946">
    <property type="component" value="Linkage Group LG3"/>
</dbReference>
<proteinExistence type="predicted"/>
<name>A0AAV6QS63_SOLSE</name>